<name>A0A378X4M9_9NOCA</name>
<evidence type="ECO:0008006" key="3">
    <source>
        <dbReference type="Google" id="ProtNLM"/>
    </source>
</evidence>
<evidence type="ECO:0000313" key="1">
    <source>
        <dbReference type="EMBL" id="SUA47503.1"/>
    </source>
</evidence>
<dbReference type="AlphaFoldDB" id="A0A378X4M9"/>
<protein>
    <recommendedName>
        <fullName evidence="3">DUF1963 domain-containing protein</fullName>
    </recommendedName>
</protein>
<accession>A0A378X4M9</accession>
<proteinExistence type="predicted"/>
<organism evidence="1 2">
    <name type="scientific">Nocardia africana</name>
    <dbReference type="NCBI Taxonomy" id="134964"/>
    <lineage>
        <taxon>Bacteria</taxon>
        <taxon>Bacillati</taxon>
        <taxon>Actinomycetota</taxon>
        <taxon>Actinomycetes</taxon>
        <taxon>Mycobacteriales</taxon>
        <taxon>Nocardiaceae</taxon>
        <taxon>Nocardia</taxon>
    </lineage>
</organism>
<evidence type="ECO:0000313" key="2">
    <source>
        <dbReference type="Proteomes" id="UP000255082"/>
    </source>
</evidence>
<dbReference type="EMBL" id="UGRU01000001">
    <property type="protein sequence ID" value="SUA47503.1"/>
    <property type="molecule type" value="Genomic_DNA"/>
</dbReference>
<reference evidence="1 2" key="1">
    <citation type="submission" date="2018-06" db="EMBL/GenBank/DDBJ databases">
        <authorList>
            <consortium name="Pathogen Informatics"/>
            <person name="Doyle S."/>
        </authorList>
    </citation>
    <scope>NUCLEOTIDE SEQUENCE [LARGE SCALE GENOMIC DNA]</scope>
    <source>
        <strain evidence="1 2">NCTC13184</strain>
    </source>
</reference>
<gene>
    <name evidence="1" type="ORF">NCTC13184_06044</name>
</gene>
<sequence>MSEMSAIESVLEEDSLPGRVKRQRIFDLLNVRPHLGAEVAARYLAETENEAGADYVAQYLALIPGMTAEKTRAAERLRRSQALTGAASWLVPWLPDDLLDAFITDYLTASEPSESPARSVVYCIGLFHPQLLRPYGNRLEPLMVRALLSGGPDELADAFLALWEQTHALPKLEALALIRTDYARELVRSARDTVDDPSDWTLLMQLAGTLPDTGQPSGFWPVCMGFIAARQQSPHTVGGLFHGEVPVCLACGTPAEQVLKLAADSLPFALKNDPSFFWYTCGCYSLESTTLRITPEGTHVYYGPSTPATDSTAMVPGGERSLVLEHHPNQTGISDESTDESNQHQVGGLPNWITVDRHPRCPECGNYMPFLASIGGNLTPFGNLAFDGTLYCFWCDDCCVSSTKYQS</sequence>
<dbReference type="Proteomes" id="UP000255082">
    <property type="component" value="Unassembled WGS sequence"/>
</dbReference>